<accession>A0A6C2UVJ5</accession>
<dbReference type="PRINTS" id="PR00725">
    <property type="entry name" value="DADACBPTASE1"/>
</dbReference>
<keyword evidence="2" id="KW-0732">Signal</keyword>
<name>A0A6C2UVJ5_9BACT</name>
<keyword evidence="12" id="KW-1185">Reference proteome</keyword>
<dbReference type="InterPro" id="IPR001967">
    <property type="entry name" value="Peptidase_S11_N"/>
</dbReference>
<evidence type="ECO:0000256" key="2">
    <source>
        <dbReference type="ARBA" id="ARBA00022729"/>
    </source>
</evidence>
<feature type="binding site" evidence="8">
    <location>
        <position position="318"/>
    </location>
    <ligand>
        <name>substrate</name>
    </ligand>
</feature>
<dbReference type="Gene3D" id="3.40.710.10">
    <property type="entry name" value="DD-peptidase/beta-lactamase superfamily"/>
    <property type="match status" value="1"/>
</dbReference>
<evidence type="ECO:0000256" key="6">
    <source>
        <dbReference type="ARBA" id="ARBA00023316"/>
    </source>
</evidence>
<keyword evidence="11" id="KW-0121">Carboxypeptidase</keyword>
<gene>
    <name evidence="11" type="primary">dacF</name>
    <name evidence="11" type="ORF">SCARR_05528</name>
</gene>
<keyword evidence="6" id="KW-0961">Cell wall biogenesis/degradation</keyword>
<dbReference type="InterPro" id="IPR018044">
    <property type="entry name" value="Peptidase_S11"/>
</dbReference>
<dbReference type="EMBL" id="CAAHFH010000003">
    <property type="protein sequence ID" value="VGO23421.1"/>
    <property type="molecule type" value="Genomic_DNA"/>
</dbReference>
<dbReference type="GO" id="GO:0006508">
    <property type="term" value="P:proteolysis"/>
    <property type="evidence" value="ECO:0007669"/>
    <property type="project" value="InterPro"/>
</dbReference>
<evidence type="ECO:0000256" key="5">
    <source>
        <dbReference type="ARBA" id="ARBA00022984"/>
    </source>
</evidence>
<feature type="active site" evidence="7">
    <location>
        <position position="209"/>
    </location>
</feature>
<evidence type="ECO:0000256" key="7">
    <source>
        <dbReference type="PIRSR" id="PIRSR618044-1"/>
    </source>
</evidence>
<evidence type="ECO:0000259" key="10">
    <source>
        <dbReference type="Pfam" id="PF00768"/>
    </source>
</evidence>
<keyword evidence="3" id="KW-0378">Hydrolase</keyword>
<evidence type="ECO:0000256" key="9">
    <source>
        <dbReference type="RuleBase" id="RU004016"/>
    </source>
</evidence>
<feature type="active site" description="Proton acceptor" evidence="7">
    <location>
        <position position="151"/>
    </location>
</feature>
<evidence type="ECO:0000313" key="12">
    <source>
        <dbReference type="Proteomes" id="UP000346198"/>
    </source>
</evidence>
<dbReference type="Proteomes" id="UP000346198">
    <property type="component" value="Unassembled WGS sequence"/>
</dbReference>
<dbReference type="GO" id="GO:0008360">
    <property type="term" value="P:regulation of cell shape"/>
    <property type="evidence" value="ECO:0007669"/>
    <property type="project" value="UniProtKB-KW"/>
</dbReference>
<protein>
    <submittedName>
        <fullName evidence="11">D-alanyl-D-alanine carboxypeptidase DacF</fullName>
    </submittedName>
</protein>
<organism evidence="11 12">
    <name type="scientific">Pontiella sulfatireligans</name>
    <dbReference type="NCBI Taxonomy" id="2750658"/>
    <lineage>
        <taxon>Bacteria</taxon>
        <taxon>Pseudomonadati</taxon>
        <taxon>Kiritimatiellota</taxon>
        <taxon>Kiritimatiellia</taxon>
        <taxon>Kiritimatiellales</taxon>
        <taxon>Pontiellaceae</taxon>
        <taxon>Pontiella</taxon>
    </lineage>
</organism>
<comment type="similarity">
    <text evidence="1 9">Belongs to the peptidase S11 family.</text>
</comment>
<keyword evidence="11" id="KW-0645">Protease</keyword>
<evidence type="ECO:0000256" key="8">
    <source>
        <dbReference type="PIRSR" id="PIRSR618044-2"/>
    </source>
</evidence>
<feature type="domain" description="Peptidase S11 D-alanyl-D-alanine carboxypeptidase A N-terminal" evidence="10">
    <location>
        <begin position="122"/>
        <end position="347"/>
    </location>
</feature>
<sequence length="371" mass="40362">MKKSNVALIATVLIAIHVLILLALMSTSSRRKESARPAPATVATQPAPAPLELEPIVDFQVPELNLTPPAQQIMAVEVVEMAPAQPRETIAVPGSRAGHLRADRPDRRTSKIYPNLVGDPYQSSIVVDARTGKILFEDRAAVYAYPASITKLMTMLIVLEQIDAGVISLKDKVKITAEVSKVGGSQAYLDPRETDFTVDDMLYALMVHSANDAARALALHVAGSKDAFVDMMNQKARELGMNSTIYHTDHGLPPSKEQPDISTAYDIAILSLASLRQPETLRYTSTELTYIRGGGFMLATRNALAKRVDGYMGCDGLKTGYHSRGGFSLTATAERNGKRVISVVLGCPDKTTRTAISRKLLDKGFERLEKE</sequence>
<evidence type="ECO:0000256" key="4">
    <source>
        <dbReference type="ARBA" id="ARBA00022960"/>
    </source>
</evidence>
<dbReference type="PANTHER" id="PTHR21581:SF6">
    <property type="entry name" value="TRAFFICKING PROTEIN PARTICLE COMPLEX SUBUNIT 12"/>
    <property type="match status" value="1"/>
</dbReference>
<dbReference type="GO" id="GO:0071555">
    <property type="term" value="P:cell wall organization"/>
    <property type="evidence" value="ECO:0007669"/>
    <property type="project" value="UniProtKB-KW"/>
</dbReference>
<dbReference type="PANTHER" id="PTHR21581">
    <property type="entry name" value="D-ALANYL-D-ALANINE CARBOXYPEPTIDASE"/>
    <property type="match status" value="1"/>
</dbReference>
<reference evidence="11 12" key="1">
    <citation type="submission" date="2019-04" db="EMBL/GenBank/DDBJ databases">
        <authorList>
            <person name="Van Vliet M D."/>
        </authorList>
    </citation>
    <scope>NUCLEOTIDE SEQUENCE [LARGE SCALE GENOMIC DNA]</scope>
    <source>
        <strain evidence="11 12">F21</strain>
    </source>
</reference>
<dbReference type="InterPro" id="IPR012338">
    <property type="entry name" value="Beta-lactam/transpept-like"/>
</dbReference>
<evidence type="ECO:0000256" key="1">
    <source>
        <dbReference type="ARBA" id="ARBA00007164"/>
    </source>
</evidence>
<dbReference type="RefSeq" id="WP_168433658.1">
    <property type="nucleotide sequence ID" value="NZ_CAAHFH010000003.1"/>
</dbReference>
<dbReference type="AlphaFoldDB" id="A0A6C2UVJ5"/>
<evidence type="ECO:0000256" key="3">
    <source>
        <dbReference type="ARBA" id="ARBA00022801"/>
    </source>
</evidence>
<dbReference type="GO" id="GO:0009002">
    <property type="term" value="F:serine-type D-Ala-D-Ala carboxypeptidase activity"/>
    <property type="evidence" value="ECO:0007669"/>
    <property type="project" value="InterPro"/>
</dbReference>
<keyword evidence="4" id="KW-0133">Cell shape</keyword>
<dbReference type="SUPFAM" id="SSF56601">
    <property type="entry name" value="beta-lactamase/transpeptidase-like"/>
    <property type="match status" value="1"/>
</dbReference>
<evidence type="ECO:0000313" key="11">
    <source>
        <dbReference type="EMBL" id="VGO23421.1"/>
    </source>
</evidence>
<dbReference type="GO" id="GO:0009252">
    <property type="term" value="P:peptidoglycan biosynthetic process"/>
    <property type="evidence" value="ECO:0007669"/>
    <property type="project" value="UniProtKB-KW"/>
</dbReference>
<keyword evidence="5" id="KW-0573">Peptidoglycan synthesis</keyword>
<proteinExistence type="inferred from homology"/>
<dbReference type="Pfam" id="PF00768">
    <property type="entry name" value="Peptidase_S11"/>
    <property type="match status" value="1"/>
</dbReference>
<feature type="active site" description="Acyl-ester intermediate" evidence="7">
    <location>
        <position position="148"/>
    </location>
</feature>